<dbReference type="AlphaFoldDB" id="A6JPZ7"/>
<keyword evidence="9" id="KW-0507">mRNA processing</keyword>
<evidence type="ECO:0000256" key="20">
    <source>
        <dbReference type="ARBA" id="ARBA00045294"/>
    </source>
</evidence>
<dbReference type="SUPFAM" id="SSF54791">
    <property type="entry name" value="Eukaryotic type KH-domain (KH-domain type I)"/>
    <property type="match status" value="2"/>
</dbReference>
<organism evidence="24 25">
    <name type="scientific">Rattus norvegicus</name>
    <name type="common">Rat</name>
    <dbReference type="NCBI Taxonomy" id="10116"/>
    <lineage>
        <taxon>Eukaryota</taxon>
        <taxon>Metazoa</taxon>
        <taxon>Chordata</taxon>
        <taxon>Craniata</taxon>
        <taxon>Vertebrata</taxon>
        <taxon>Euteleostomi</taxon>
        <taxon>Mammalia</taxon>
        <taxon>Eutheria</taxon>
        <taxon>Euarchontoglires</taxon>
        <taxon>Glires</taxon>
        <taxon>Rodentia</taxon>
        <taxon>Myomorpha</taxon>
        <taxon>Muroidea</taxon>
        <taxon>Muridae</taxon>
        <taxon>Murinae</taxon>
        <taxon>Rattus</taxon>
    </lineage>
</organism>
<dbReference type="PANTHER" id="PTHR10288">
    <property type="entry name" value="KH DOMAIN CONTAINING RNA BINDING PROTEIN"/>
    <property type="match status" value="1"/>
</dbReference>
<feature type="non-terminal residue" evidence="24">
    <location>
        <position position="225"/>
    </location>
</feature>
<evidence type="ECO:0000313" key="24">
    <source>
        <dbReference type="EMBL" id="EDL97914.1"/>
    </source>
</evidence>
<dbReference type="GO" id="GO:0003723">
    <property type="term" value="F:RNA binding"/>
    <property type="evidence" value="ECO:0007669"/>
    <property type="project" value="UniProtKB-UniRule"/>
</dbReference>
<name>A6JPZ7_RAT</name>
<dbReference type="Pfam" id="PF08067">
    <property type="entry name" value="ROKNT"/>
    <property type="match status" value="1"/>
</dbReference>
<evidence type="ECO:0000256" key="18">
    <source>
        <dbReference type="ARBA" id="ARBA00023242"/>
    </source>
</evidence>
<evidence type="ECO:0000256" key="16">
    <source>
        <dbReference type="ARBA" id="ARBA00023163"/>
    </source>
</evidence>
<keyword evidence="13" id="KW-0805">Transcription regulation</keyword>
<keyword evidence="7" id="KW-0678">Repressor</keyword>
<keyword evidence="17" id="KW-0508">mRNA splicing</keyword>
<evidence type="ECO:0000256" key="8">
    <source>
        <dbReference type="ARBA" id="ARBA00022553"/>
    </source>
</evidence>
<feature type="domain" description="K Homology" evidence="23">
    <location>
        <begin position="15"/>
        <end position="68"/>
    </location>
</feature>
<evidence type="ECO:0000256" key="2">
    <source>
        <dbReference type="ARBA" id="ARBA00004496"/>
    </source>
</evidence>
<sequence>MEEEQAFKRSRNTDEMVELHILLQSKNAGAVIGKGGKNIKALRTDYNASLPLESDAVECLNYQHYKGSDFDCELRLLIHQSLAGGIIGVKGAKIKELRENTQTTIKLFQECCPHSTDRVVLIGGKPDRVVECIKIILDLISESPIKGRAQPYDPNFYDETYDYGGFTMMFDDRRGRPVGFPMRGRGGFDRMPPGQGGRPMPPSRRDYDDMSPRRGPPPPPPGRGG</sequence>
<evidence type="ECO:0000256" key="4">
    <source>
        <dbReference type="ARBA" id="ARBA00018447"/>
    </source>
</evidence>
<dbReference type="GO" id="GO:0006397">
    <property type="term" value="P:mRNA processing"/>
    <property type="evidence" value="ECO:0007669"/>
    <property type="project" value="UniProtKB-KW"/>
</dbReference>
<evidence type="ECO:0000256" key="21">
    <source>
        <dbReference type="PROSITE-ProRule" id="PRU00117"/>
    </source>
</evidence>
<gene>
    <name evidence="24" type="ORF">rCG_23179</name>
</gene>
<dbReference type="GO" id="GO:0005654">
    <property type="term" value="C:nucleoplasm"/>
    <property type="evidence" value="ECO:0007669"/>
    <property type="project" value="UniProtKB-SubCell"/>
</dbReference>
<dbReference type="InterPro" id="IPR036612">
    <property type="entry name" value="KH_dom_type_1_sf"/>
</dbReference>
<keyword evidence="18" id="KW-0539">Nucleus</keyword>
<keyword evidence="10" id="KW-0747">Spliceosome</keyword>
<evidence type="ECO:0000256" key="10">
    <source>
        <dbReference type="ARBA" id="ARBA00022728"/>
    </source>
</evidence>
<evidence type="ECO:0000256" key="11">
    <source>
        <dbReference type="ARBA" id="ARBA00022737"/>
    </source>
</evidence>
<evidence type="ECO:0000256" key="19">
    <source>
        <dbReference type="ARBA" id="ARBA00023274"/>
    </source>
</evidence>
<evidence type="ECO:0000256" key="6">
    <source>
        <dbReference type="ARBA" id="ARBA00022490"/>
    </source>
</evidence>
<evidence type="ECO:0000256" key="15">
    <source>
        <dbReference type="ARBA" id="ARBA00023159"/>
    </source>
</evidence>
<dbReference type="CDD" id="cd22433">
    <property type="entry name" value="KH-I_HNRNPK_rpt2"/>
    <property type="match status" value="1"/>
</dbReference>
<accession>A6JPZ7</accession>
<proteinExistence type="predicted"/>
<comment type="subcellular location">
    <subcellularLocation>
        <location evidence="1">Cell projection</location>
        <location evidence="1">Podosome</location>
    </subcellularLocation>
    <subcellularLocation>
        <location evidence="2">Cytoplasm</location>
    </subcellularLocation>
    <subcellularLocation>
        <location evidence="3">Nucleus</location>
        <location evidence="3">Nucleoplasm</location>
    </subcellularLocation>
</comment>
<reference evidence="25" key="1">
    <citation type="submission" date="2005-09" db="EMBL/GenBank/DDBJ databases">
        <authorList>
            <person name="Mural R.J."/>
            <person name="Li P.W."/>
            <person name="Adams M.D."/>
            <person name="Amanatides P.G."/>
            <person name="Baden-Tillson H."/>
            <person name="Barnstead M."/>
            <person name="Chin S.H."/>
            <person name="Dew I."/>
            <person name="Evans C.A."/>
            <person name="Ferriera S."/>
            <person name="Flanigan M."/>
            <person name="Fosler C."/>
            <person name="Glodek A."/>
            <person name="Gu Z."/>
            <person name="Holt R.A."/>
            <person name="Jennings D."/>
            <person name="Kraft C.L."/>
            <person name="Lu F."/>
            <person name="Nguyen T."/>
            <person name="Nusskern D.R."/>
            <person name="Pfannkoch C.M."/>
            <person name="Sitter C."/>
            <person name="Sutton G.G."/>
            <person name="Venter J.C."/>
            <person name="Wang Z."/>
            <person name="Woodage T."/>
            <person name="Zheng X.H."/>
            <person name="Zhong F."/>
        </authorList>
    </citation>
    <scope>NUCLEOTIDE SEQUENCE [LARGE SCALE GENOMIC DNA]</scope>
    <source>
        <strain>BN</strain>
        <strain evidence="25">Sprague-Dawley</strain>
    </source>
</reference>
<dbReference type="GO" id="GO:0003677">
    <property type="term" value="F:DNA binding"/>
    <property type="evidence" value="ECO:0007669"/>
    <property type="project" value="UniProtKB-KW"/>
</dbReference>
<evidence type="ECO:0000256" key="1">
    <source>
        <dbReference type="ARBA" id="ARBA00004188"/>
    </source>
</evidence>
<dbReference type="GO" id="GO:0005737">
    <property type="term" value="C:cytoplasm"/>
    <property type="evidence" value="ECO:0007669"/>
    <property type="project" value="UniProtKB-SubCell"/>
</dbReference>
<dbReference type="PROSITE" id="PS50084">
    <property type="entry name" value="KH_TYPE_1"/>
    <property type="match status" value="2"/>
</dbReference>
<evidence type="ECO:0000256" key="5">
    <source>
        <dbReference type="ARBA" id="ARBA00022481"/>
    </source>
</evidence>
<keyword evidence="6" id="KW-0963">Cytoplasm</keyword>
<keyword evidence="12 21" id="KW-0694">RNA-binding</keyword>
<dbReference type="FunFam" id="3.30.1370.10:FF:000023">
    <property type="entry name" value="Heterogeneous nuclear ribonucleoprotein K, like"/>
    <property type="match status" value="1"/>
</dbReference>
<evidence type="ECO:0000256" key="13">
    <source>
        <dbReference type="ARBA" id="ARBA00023015"/>
    </source>
</evidence>
<evidence type="ECO:0000256" key="9">
    <source>
        <dbReference type="ARBA" id="ARBA00022664"/>
    </source>
</evidence>
<keyword evidence="19" id="KW-0687">Ribonucleoprotein</keyword>
<keyword evidence="15" id="KW-0010">Activator</keyword>
<dbReference type="EMBL" id="CH473996">
    <property type="protein sequence ID" value="EDL97914.1"/>
    <property type="molecule type" value="Genomic_DNA"/>
</dbReference>
<keyword evidence="5" id="KW-0488">Methylation</keyword>
<evidence type="ECO:0000256" key="7">
    <source>
        <dbReference type="ARBA" id="ARBA00022491"/>
    </source>
</evidence>
<dbReference type="InterPro" id="IPR004087">
    <property type="entry name" value="KH_dom"/>
</dbReference>
<dbReference type="Gene3D" id="3.30.1370.10">
    <property type="entry name" value="K Homology domain, type 1"/>
    <property type="match status" value="2"/>
</dbReference>
<feature type="region of interest" description="Disordered" evidence="22">
    <location>
        <begin position="176"/>
        <end position="225"/>
    </location>
</feature>
<evidence type="ECO:0000256" key="17">
    <source>
        <dbReference type="ARBA" id="ARBA00023187"/>
    </source>
</evidence>
<keyword evidence="11" id="KW-0677">Repeat</keyword>
<dbReference type="InterPro" id="IPR004088">
    <property type="entry name" value="KH_dom_type_1"/>
</dbReference>
<evidence type="ECO:0000259" key="23">
    <source>
        <dbReference type="SMART" id="SM00322"/>
    </source>
</evidence>
<dbReference type="Pfam" id="PF00013">
    <property type="entry name" value="KH_1"/>
    <property type="match status" value="2"/>
</dbReference>
<feature type="compositionally biased region" description="Basic and acidic residues" evidence="22">
    <location>
        <begin position="203"/>
        <end position="212"/>
    </location>
</feature>
<dbReference type="SMART" id="SM00322">
    <property type="entry name" value="KH"/>
    <property type="match status" value="2"/>
</dbReference>
<keyword evidence="14" id="KW-0238">DNA-binding</keyword>
<dbReference type="Proteomes" id="UP000234681">
    <property type="component" value="Chromosome 14"/>
</dbReference>
<feature type="compositionally biased region" description="Pro residues" evidence="22">
    <location>
        <begin position="214"/>
        <end position="225"/>
    </location>
</feature>
<evidence type="ECO:0000256" key="14">
    <source>
        <dbReference type="ARBA" id="ARBA00023125"/>
    </source>
</evidence>
<evidence type="ECO:0000256" key="22">
    <source>
        <dbReference type="SAM" id="MobiDB-lite"/>
    </source>
</evidence>
<protein>
    <recommendedName>
        <fullName evidence="4">Heterogeneous nuclear ribonucleoprotein K</fullName>
    </recommendedName>
</protein>
<evidence type="ECO:0000256" key="3">
    <source>
        <dbReference type="ARBA" id="ARBA00004642"/>
    </source>
</evidence>
<comment type="function">
    <text evidence="20">One of the major pre-mRNA-binding proteins. Binds tenaciously to poly(C) sequences. Likely to play a role in the nuclear metabolism of hnRNAs, particularly for pre-mRNAs that contain cytidine-rich sequences. Can also bind poly(C) single-stranded DNA. Plays an important role in p53/TP53 response to DNA damage, acting at the level of both transcription activation and repression. When sumoylated, acts as a transcriptional coactivator of p53/TP53, playing a role in p21/CDKN1A and 14-3-3 sigma/SFN induction. As far as transcription repression is concerned, acts by interacting with long intergenic RNA p21 (lincRNA-p21), a non-coding RNA induced by p53/TP53. This interaction is necessary for the induction of apoptosis, but not cell cycle arrest. As part of a ribonucleoprotein complex composed at least of ZNF827, HNRNPL and the circular RNA circZNF827 that nucleates the complex on chromatin, may negatively regulate the transcription of genes involved in neuronal differentiation.</text>
</comment>
<evidence type="ECO:0000313" key="25">
    <source>
        <dbReference type="Proteomes" id="UP000234681"/>
    </source>
</evidence>
<dbReference type="InterPro" id="IPR012987">
    <property type="entry name" value="ROK_N"/>
</dbReference>
<evidence type="ECO:0000256" key="12">
    <source>
        <dbReference type="ARBA" id="ARBA00022884"/>
    </source>
</evidence>
<keyword evidence="8" id="KW-0597">Phosphoprotein</keyword>
<dbReference type="GO" id="GO:0002102">
    <property type="term" value="C:podosome"/>
    <property type="evidence" value="ECO:0007669"/>
    <property type="project" value="UniProtKB-SubCell"/>
</dbReference>
<dbReference type="GO" id="GO:0008380">
    <property type="term" value="P:RNA splicing"/>
    <property type="evidence" value="ECO:0007669"/>
    <property type="project" value="UniProtKB-KW"/>
</dbReference>
<keyword evidence="16" id="KW-0804">Transcription</keyword>
<dbReference type="GO" id="GO:0005681">
    <property type="term" value="C:spliceosomal complex"/>
    <property type="evidence" value="ECO:0007669"/>
    <property type="project" value="UniProtKB-KW"/>
</dbReference>
<feature type="domain" description="K Homology" evidence="23">
    <location>
        <begin position="70"/>
        <end position="141"/>
    </location>
</feature>